<dbReference type="GeneID" id="61296643"/>
<evidence type="ECO:0000256" key="5">
    <source>
        <dbReference type="ARBA" id="ARBA00022475"/>
    </source>
</evidence>
<dbReference type="GO" id="GO:0009055">
    <property type="term" value="F:electron transfer activity"/>
    <property type="evidence" value="ECO:0007669"/>
    <property type="project" value="UniProtKB-UniRule"/>
</dbReference>
<keyword evidence="6 14" id="KW-0997">Cell inner membrane</keyword>
<dbReference type="EMBL" id="FPLD01000079">
    <property type="protein sequence ID" value="SGZ06096.1"/>
    <property type="molecule type" value="Genomic_DNA"/>
</dbReference>
<feature type="binding site" description="covalent" evidence="15">
    <location>
        <position position="55"/>
    </location>
    <ligand>
        <name>heme</name>
        <dbReference type="ChEBI" id="CHEBI:30413"/>
        <label>1</label>
    </ligand>
</feature>
<dbReference type="GO" id="GO:0009276">
    <property type="term" value="C:Gram-negative-bacterium-type cell wall"/>
    <property type="evidence" value="ECO:0007669"/>
    <property type="project" value="UniProtKB-UniRule"/>
</dbReference>
<feature type="binding site" description="axial binding residue" evidence="16">
    <location>
        <position position="347"/>
    </location>
    <ligand>
        <name>heme</name>
        <dbReference type="ChEBI" id="CHEBI:30413"/>
        <label>5</label>
    </ligand>
    <ligandPart>
        <name>Fe</name>
        <dbReference type="ChEBI" id="CHEBI:18248"/>
    </ligandPart>
</feature>
<dbReference type="InterPro" id="IPR009154">
    <property type="entry name" value="Membr-bd_4haem_cyt_TorC"/>
</dbReference>
<evidence type="ECO:0000256" key="15">
    <source>
        <dbReference type="PIRSR" id="PIRSR000014-1"/>
    </source>
</evidence>
<comment type="similarity">
    <text evidence="2 14">Belongs to the TorC/TorY family.</text>
</comment>
<evidence type="ECO:0000313" key="22">
    <source>
        <dbReference type="Proteomes" id="UP000183794"/>
    </source>
</evidence>
<dbReference type="InterPro" id="IPR005126">
    <property type="entry name" value="NapC/NirT_cyt_c_N"/>
</dbReference>
<evidence type="ECO:0000256" key="13">
    <source>
        <dbReference type="ARBA" id="ARBA00023136"/>
    </source>
</evidence>
<feature type="binding site" description="axial binding residue" evidence="16">
    <location>
        <position position="181"/>
    </location>
    <ligand>
        <name>heme</name>
        <dbReference type="ChEBI" id="CHEBI:30413"/>
        <label>4</label>
    </ligand>
    <ligandPart>
        <name>Fe</name>
        <dbReference type="ChEBI" id="CHEBI:18248"/>
    </ligandPart>
</feature>
<feature type="transmembrane region" description="Helical" evidence="17">
    <location>
        <begin position="21"/>
        <end position="42"/>
    </location>
</feature>
<gene>
    <name evidence="19" type="ORF">MT2528_2810</name>
    <name evidence="20" type="ORF">NVI5450_3003</name>
</gene>
<evidence type="ECO:0000256" key="8">
    <source>
        <dbReference type="ARBA" id="ARBA00022692"/>
    </source>
</evidence>
<evidence type="ECO:0000313" key="19">
    <source>
        <dbReference type="EMBL" id="SGY94558.1"/>
    </source>
</evidence>
<dbReference type="PANTHER" id="PTHR30333">
    <property type="entry name" value="CYTOCHROME C-TYPE PROTEIN"/>
    <property type="match status" value="1"/>
</dbReference>
<keyword evidence="10 14" id="KW-0249">Electron transport</keyword>
<feature type="binding site" description="axial binding residue" evidence="16">
    <location>
        <position position="89"/>
    </location>
    <ligand>
        <name>heme</name>
        <dbReference type="ChEBI" id="CHEBI:30413"/>
        <label>2</label>
    </ligand>
    <ligandPart>
        <name>Fe</name>
        <dbReference type="ChEBI" id="CHEBI:18248"/>
    </ligandPart>
</feature>
<dbReference type="AlphaFoldDB" id="A0A1L0BMP1"/>
<name>A0A1L0BMP1_9GAMM</name>
<dbReference type="InterPro" id="IPR038266">
    <property type="entry name" value="NapC/NirT_cytc_sf"/>
</dbReference>
<dbReference type="SUPFAM" id="SSF46626">
    <property type="entry name" value="Cytochrome c"/>
    <property type="match status" value="1"/>
</dbReference>
<keyword evidence="7 14" id="KW-0349">Heme</keyword>
<keyword evidence="11 17" id="KW-1133">Transmembrane helix</keyword>
<keyword evidence="12 14" id="KW-0408">Iron</keyword>
<dbReference type="PANTHER" id="PTHR30333:SF1">
    <property type="entry name" value="CYTOCHROME C-TYPE PROTEIN NAPC"/>
    <property type="match status" value="1"/>
</dbReference>
<keyword evidence="5 14" id="KW-1003">Cell membrane</keyword>
<dbReference type="InterPro" id="IPR051174">
    <property type="entry name" value="Cytochrome_c-type_ET"/>
</dbReference>
<feature type="binding site" description="axial binding residue" evidence="16">
    <location>
        <position position="149"/>
    </location>
    <ligand>
        <name>heme</name>
        <dbReference type="ChEBI" id="CHEBI:30413"/>
        <label>3</label>
    </ligand>
    <ligandPart>
        <name>Fe</name>
        <dbReference type="ChEBI" id="CHEBI:18248"/>
    </ligandPart>
</feature>
<dbReference type="SUPFAM" id="SSF48695">
    <property type="entry name" value="Multiheme cytochromes"/>
    <property type="match status" value="1"/>
</dbReference>
<evidence type="ECO:0000256" key="14">
    <source>
        <dbReference type="PIRNR" id="PIRNR000014"/>
    </source>
</evidence>
<dbReference type="Proteomes" id="UP000183794">
    <property type="component" value="Unassembled WGS sequence"/>
</dbReference>
<evidence type="ECO:0000256" key="17">
    <source>
        <dbReference type="SAM" id="Phobius"/>
    </source>
</evidence>
<protein>
    <recommendedName>
        <fullName evidence="14">Cytochrome c-type protein</fullName>
    </recommendedName>
</protein>
<feature type="binding site" description="covalent" evidence="15">
    <location>
        <position position="145"/>
    </location>
    <ligand>
        <name>heme</name>
        <dbReference type="ChEBI" id="CHEBI:30413"/>
        <label>3</label>
    </ligand>
</feature>
<evidence type="ECO:0000256" key="11">
    <source>
        <dbReference type="ARBA" id="ARBA00022989"/>
    </source>
</evidence>
<feature type="domain" description="NapC/NirT cytochrome c N-terminal" evidence="18">
    <location>
        <begin position="18"/>
        <end position="191"/>
    </location>
</feature>
<feature type="binding site" description="axial binding residue" evidence="16">
    <location>
        <position position="59"/>
    </location>
    <ligand>
        <name>heme</name>
        <dbReference type="ChEBI" id="CHEBI:30413"/>
        <label>1</label>
    </ligand>
    <ligandPart>
        <name>Fe</name>
        <dbReference type="ChEBI" id="CHEBI:18248"/>
    </ligandPart>
</feature>
<keyword evidence="13 14" id="KW-0472">Membrane</keyword>
<evidence type="ECO:0000256" key="9">
    <source>
        <dbReference type="ARBA" id="ARBA00022723"/>
    </source>
</evidence>
<evidence type="ECO:0000313" key="20">
    <source>
        <dbReference type="EMBL" id="SGZ06096.1"/>
    </source>
</evidence>
<dbReference type="GO" id="GO:0005506">
    <property type="term" value="F:iron ion binding"/>
    <property type="evidence" value="ECO:0007669"/>
    <property type="project" value="UniProtKB-UniRule"/>
</dbReference>
<keyword evidence="9 14" id="KW-0479">Metal-binding</keyword>
<sequence>MKKLFSIIARSWRVFNKPSKHISLGVVTCGAFIAGVIFWGGFNTALEATNQEAFCISCHSMKENNYQEIQSTVHWSNRSGVRATCPDCHVPHRWQNKIAAKARASKDVFGWLLGTVDTKEKFESKRLHLAQNEWARFKANGSLECKNCHDYKSMDFTKMSERAQVQMRKAAERDQSCLDCHKGIAHHLPEMDTSAISELGKMAKDLEGSSFEIGKEYYSLVQTPLYKDDKEPEYLGVLTPATKFKVIAESGNRLQVELVTWHKAKGYGRVLYFDFAKNIVQATLSKEASQDESLFVRGDKKEDDLTGLPWEQVTFTLWVDKKGYEESLQNIWDYAKDAYQTTCSVCHTQPAEAHFDANTWVGMFAGMQGFVNLDGDTHDVILKYLQNHSSDYSKDAH</sequence>
<feature type="binding site" description="covalent" evidence="15">
    <location>
        <position position="346"/>
    </location>
    <ligand>
        <name>heme</name>
        <dbReference type="ChEBI" id="CHEBI:30413"/>
        <label>5</label>
    </ligand>
</feature>
<evidence type="ECO:0000256" key="1">
    <source>
        <dbReference type="ARBA" id="ARBA00004249"/>
    </source>
</evidence>
<dbReference type="OrthoDB" id="9782159at2"/>
<feature type="binding site" description="covalent" evidence="15">
    <location>
        <position position="180"/>
    </location>
    <ligand>
        <name>heme</name>
        <dbReference type="ChEBI" id="CHEBI:30413"/>
        <label>4</label>
    </ligand>
</feature>
<evidence type="ECO:0000256" key="6">
    <source>
        <dbReference type="ARBA" id="ARBA00022519"/>
    </source>
</evidence>
<dbReference type="GO" id="GO:0005886">
    <property type="term" value="C:plasma membrane"/>
    <property type="evidence" value="ECO:0007669"/>
    <property type="project" value="UniProtKB-SubCell"/>
</dbReference>
<reference evidence="20 22" key="2">
    <citation type="submission" date="2016-11" db="EMBL/GenBank/DDBJ databases">
        <authorList>
            <person name="Jaros S."/>
            <person name="Januszkiewicz K."/>
            <person name="Wedrychowicz H."/>
        </authorList>
    </citation>
    <scope>NUCLEOTIDE SEQUENCE [LARGE SCALE GENOMIC DNA]</scope>
    <source>
        <strain evidence="20">NVI 5450</strain>
    </source>
</reference>
<evidence type="ECO:0000313" key="21">
    <source>
        <dbReference type="Proteomes" id="UP000182660"/>
    </source>
</evidence>
<dbReference type="RefSeq" id="WP_075472648.1">
    <property type="nucleotide sequence ID" value="NZ_CAWQZC010000079.1"/>
</dbReference>
<evidence type="ECO:0000256" key="7">
    <source>
        <dbReference type="ARBA" id="ARBA00022617"/>
    </source>
</evidence>
<feature type="binding site" description="covalent" evidence="15">
    <location>
        <position position="85"/>
    </location>
    <ligand>
        <name>heme</name>
        <dbReference type="ChEBI" id="CHEBI:30413"/>
        <label>2</label>
    </ligand>
</feature>
<dbReference type="Pfam" id="PF03264">
    <property type="entry name" value="Cytochrom_NNT"/>
    <property type="match status" value="1"/>
</dbReference>
<dbReference type="GO" id="GO:0009061">
    <property type="term" value="P:anaerobic respiration"/>
    <property type="evidence" value="ECO:0007669"/>
    <property type="project" value="TreeGrafter"/>
</dbReference>
<evidence type="ECO:0000256" key="4">
    <source>
        <dbReference type="ARBA" id="ARBA00022448"/>
    </source>
</evidence>
<evidence type="ECO:0000256" key="2">
    <source>
        <dbReference type="ARBA" id="ARBA00006417"/>
    </source>
</evidence>
<dbReference type="EMBL" id="FPLJ01000062">
    <property type="protein sequence ID" value="SGY94558.1"/>
    <property type="molecule type" value="Genomic_DNA"/>
</dbReference>
<feature type="binding site" description="covalent" evidence="15">
    <location>
        <position position="177"/>
    </location>
    <ligand>
        <name>heme</name>
        <dbReference type="ChEBI" id="CHEBI:30413"/>
        <label>4</label>
    </ligand>
</feature>
<evidence type="ECO:0000256" key="3">
    <source>
        <dbReference type="ARBA" id="ARBA00007395"/>
    </source>
</evidence>
<organism evidence="20 22">
    <name type="scientific">Moritella viscosa</name>
    <dbReference type="NCBI Taxonomy" id="80854"/>
    <lineage>
        <taxon>Bacteria</taxon>
        <taxon>Pseudomonadati</taxon>
        <taxon>Pseudomonadota</taxon>
        <taxon>Gammaproteobacteria</taxon>
        <taxon>Alteromonadales</taxon>
        <taxon>Moritellaceae</taxon>
        <taxon>Moritella</taxon>
    </lineage>
</organism>
<evidence type="ECO:0000256" key="10">
    <source>
        <dbReference type="ARBA" id="ARBA00022982"/>
    </source>
</evidence>
<keyword evidence="4 14" id="KW-0813">Transport</keyword>
<feature type="binding site" description="covalent" evidence="15">
    <location>
        <position position="88"/>
    </location>
    <ligand>
        <name>heme</name>
        <dbReference type="ChEBI" id="CHEBI:30413"/>
        <label>2</label>
    </ligand>
</feature>
<dbReference type="InterPro" id="IPR036909">
    <property type="entry name" value="Cyt_c-like_dom_sf"/>
</dbReference>
<comment type="PTM">
    <text evidence="15">Binds 5 heme groups per subunit.</text>
</comment>
<comment type="similarity">
    <text evidence="3">Belongs to the NapC/NirT/NrfH family.</text>
</comment>
<feature type="binding site" description="covalent" evidence="15">
    <location>
        <position position="343"/>
    </location>
    <ligand>
        <name>heme</name>
        <dbReference type="ChEBI" id="CHEBI:30413"/>
        <label>5</label>
    </ligand>
</feature>
<feature type="binding site" description="covalent" evidence="15">
    <location>
        <position position="148"/>
    </location>
    <ligand>
        <name>heme</name>
        <dbReference type="ChEBI" id="CHEBI:30413"/>
        <label>3</label>
    </ligand>
</feature>
<dbReference type="Proteomes" id="UP000182660">
    <property type="component" value="Unassembled WGS sequence"/>
</dbReference>
<keyword evidence="21" id="KW-1185">Reference proteome</keyword>
<dbReference type="InterPro" id="IPR036280">
    <property type="entry name" value="Multihaem_cyt_sf"/>
</dbReference>
<accession>A0A1L0BMP1</accession>
<dbReference type="PIRSF" id="PIRSF000014">
    <property type="entry name" value="4_hem_cytch_TorC"/>
    <property type="match status" value="1"/>
</dbReference>
<evidence type="ECO:0000259" key="18">
    <source>
        <dbReference type="Pfam" id="PF03264"/>
    </source>
</evidence>
<dbReference type="FunFam" id="1.10.3820.10:FF:000001">
    <property type="entry name" value="Cytochrome c-type protein"/>
    <property type="match status" value="1"/>
</dbReference>
<keyword evidence="8 17" id="KW-0812">Transmembrane</keyword>
<proteinExistence type="inferred from homology"/>
<dbReference type="GO" id="GO:0020037">
    <property type="term" value="F:heme binding"/>
    <property type="evidence" value="ECO:0007669"/>
    <property type="project" value="UniProtKB-UniRule"/>
</dbReference>
<evidence type="ECO:0000256" key="16">
    <source>
        <dbReference type="PIRSR" id="PIRSR000014-2"/>
    </source>
</evidence>
<comment type="subcellular location">
    <subcellularLocation>
        <location evidence="1">Cell inner membrane</location>
        <topology evidence="1">Single-pass type II membrane protein</topology>
    </subcellularLocation>
</comment>
<feature type="binding site" description="covalent" evidence="15">
    <location>
        <position position="58"/>
    </location>
    <ligand>
        <name>heme</name>
        <dbReference type="ChEBI" id="CHEBI:30413"/>
        <label>1</label>
    </ligand>
</feature>
<dbReference type="Gene3D" id="1.10.3820.10">
    <property type="entry name" value="Di-heme elbow motif domain"/>
    <property type="match status" value="1"/>
</dbReference>
<reference evidence="19 21" key="1">
    <citation type="submission" date="2016-11" db="EMBL/GenBank/DDBJ databases">
        <authorList>
            <person name="Klemetsen T."/>
        </authorList>
    </citation>
    <scope>NUCLEOTIDE SEQUENCE [LARGE SCALE GENOMIC DNA]</scope>
    <source>
        <strain evidence="19">MT 2528</strain>
    </source>
</reference>
<dbReference type="NCBIfam" id="TIGR02162">
    <property type="entry name" value="torC"/>
    <property type="match status" value="1"/>
</dbReference>
<evidence type="ECO:0000256" key="12">
    <source>
        <dbReference type="ARBA" id="ARBA00023004"/>
    </source>
</evidence>